<proteinExistence type="inferred from homology"/>
<dbReference type="GO" id="GO:0016671">
    <property type="term" value="F:oxidoreductase activity, acting on a sulfur group of donors, disulfide as acceptor"/>
    <property type="evidence" value="ECO:0007669"/>
    <property type="project" value="InterPro"/>
</dbReference>
<dbReference type="InterPro" id="IPR004911">
    <property type="entry name" value="Interferon-induced_GILT"/>
</dbReference>
<keyword evidence="4" id="KW-0732">Signal</keyword>
<dbReference type="EMBL" id="QGMJ01000636">
    <property type="protein sequence ID" value="TVY34500.1"/>
    <property type="molecule type" value="Genomic_DNA"/>
</dbReference>
<sequence>MSFSADIKTSNLDLQNKQHEQLFPDTPPAPAPRNHRTAWISGCLSIFALYLLLSLHPNIPVPYRPCGNHDVLTRIKDVATVKPLVPLEAHIMSKCPDAKDCLQQLILPAMMQIVDKVDFTLSYIGTYTHSNDGVDCRHGPEECLGNIIELCANSLYPDPKIYLGFTMCLAKDYQDIPQKSLLEDCALEHGIDFEKLNECATRDDGGFGMGMLRDSVRRSTDAGVTKSCTVRLDEKIYCIRDGGQWTNCPNGSGVNDLVIAVQKLYDSPS</sequence>
<dbReference type="AlphaFoldDB" id="A0A8H8U7Q5"/>
<protein>
    <submittedName>
        <fullName evidence="6">GILT-like protein</fullName>
    </submittedName>
</protein>
<evidence type="ECO:0000256" key="2">
    <source>
        <dbReference type="ARBA" id="ARBA00005679"/>
    </source>
</evidence>
<comment type="similarity">
    <text evidence="2">Belongs to the GILT family.</text>
</comment>
<dbReference type="Proteomes" id="UP000462212">
    <property type="component" value="Unassembled WGS sequence"/>
</dbReference>
<gene>
    <name evidence="6" type="primary">GILT1</name>
    <name evidence="6" type="ORF">LSUB1_G006161</name>
</gene>
<evidence type="ECO:0000256" key="4">
    <source>
        <dbReference type="ARBA" id="ARBA00022729"/>
    </source>
</evidence>
<dbReference type="GO" id="GO:0005576">
    <property type="term" value="C:extracellular region"/>
    <property type="evidence" value="ECO:0007669"/>
    <property type="project" value="UniProtKB-SubCell"/>
</dbReference>
<dbReference type="PANTHER" id="PTHR13234">
    <property type="entry name" value="GAMMA-INTERFERON INDUCIBLE LYSOSOMAL THIOL REDUCTASE GILT"/>
    <property type="match status" value="1"/>
</dbReference>
<keyword evidence="5" id="KW-0325">Glycoprotein</keyword>
<comment type="caution">
    <text evidence="6">The sequence shown here is derived from an EMBL/GenBank/DDBJ whole genome shotgun (WGS) entry which is preliminary data.</text>
</comment>
<dbReference type="OrthoDB" id="958254at2759"/>
<reference evidence="6 7" key="1">
    <citation type="submission" date="2018-05" db="EMBL/GenBank/DDBJ databases">
        <title>Genome sequencing and assembly of the regulated plant pathogen Lachnellula willkommii and related sister species for the development of diagnostic species identification markers.</title>
        <authorList>
            <person name="Giroux E."/>
            <person name="Bilodeau G."/>
        </authorList>
    </citation>
    <scope>NUCLEOTIDE SEQUENCE [LARGE SCALE GENOMIC DNA]</scope>
    <source>
        <strain evidence="6 7">CBS 197.66</strain>
    </source>
</reference>
<keyword evidence="7" id="KW-1185">Reference proteome</keyword>
<evidence type="ECO:0000313" key="6">
    <source>
        <dbReference type="EMBL" id="TVY34500.1"/>
    </source>
</evidence>
<dbReference type="Pfam" id="PF03227">
    <property type="entry name" value="GILT"/>
    <property type="match status" value="1"/>
</dbReference>
<evidence type="ECO:0000256" key="3">
    <source>
        <dbReference type="ARBA" id="ARBA00022525"/>
    </source>
</evidence>
<organism evidence="6 7">
    <name type="scientific">Lachnellula subtilissima</name>
    <dbReference type="NCBI Taxonomy" id="602034"/>
    <lineage>
        <taxon>Eukaryota</taxon>
        <taxon>Fungi</taxon>
        <taxon>Dikarya</taxon>
        <taxon>Ascomycota</taxon>
        <taxon>Pezizomycotina</taxon>
        <taxon>Leotiomycetes</taxon>
        <taxon>Helotiales</taxon>
        <taxon>Lachnaceae</taxon>
        <taxon>Lachnellula</taxon>
    </lineage>
</organism>
<comment type="subcellular location">
    <subcellularLocation>
        <location evidence="1">Secreted</location>
    </subcellularLocation>
</comment>
<evidence type="ECO:0000256" key="5">
    <source>
        <dbReference type="ARBA" id="ARBA00023180"/>
    </source>
</evidence>
<accession>A0A8H8U7Q5</accession>
<dbReference type="PANTHER" id="PTHR13234:SF8">
    <property type="entry name" value="GAMMA-INTERFERON-INDUCIBLE LYSOSOMAL THIOL REDUCTASE"/>
    <property type="match status" value="1"/>
</dbReference>
<keyword evidence="3" id="KW-0964">Secreted</keyword>
<evidence type="ECO:0000256" key="1">
    <source>
        <dbReference type="ARBA" id="ARBA00004613"/>
    </source>
</evidence>
<name>A0A8H8U7Q5_9HELO</name>
<evidence type="ECO:0000313" key="7">
    <source>
        <dbReference type="Proteomes" id="UP000462212"/>
    </source>
</evidence>